<keyword evidence="4" id="KW-0862">Zinc</keyword>
<evidence type="ECO:0000313" key="10">
    <source>
        <dbReference type="EMBL" id="GGO09474.1"/>
    </source>
</evidence>
<keyword evidence="5" id="KW-0456">Lyase</keyword>
<protein>
    <recommendedName>
        <fullName evidence="2">carbonic anhydrase</fullName>
        <ecNumber evidence="2">4.2.1.1</ecNumber>
    </recommendedName>
</protein>
<organism evidence="10 11">
    <name type="scientific">Saccharibacillus kuerlensis</name>
    <dbReference type="NCBI Taxonomy" id="459527"/>
    <lineage>
        <taxon>Bacteria</taxon>
        <taxon>Bacillati</taxon>
        <taxon>Bacillota</taxon>
        <taxon>Bacilli</taxon>
        <taxon>Bacillales</taxon>
        <taxon>Paenibacillaceae</taxon>
        <taxon>Saccharibacillus</taxon>
    </lineage>
</organism>
<reference evidence="11" key="1">
    <citation type="journal article" date="2019" name="Int. J. Syst. Evol. Microbiol.">
        <title>The Global Catalogue of Microorganisms (GCM) 10K type strain sequencing project: providing services to taxonomists for standard genome sequencing and annotation.</title>
        <authorList>
            <consortium name="The Broad Institute Genomics Platform"/>
            <consortium name="The Broad Institute Genome Sequencing Center for Infectious Disease"/>
            <person name="Wu L."/>
            <person name="Ma J."/>
        </authorList>
    </citation>
    <scope>NUCLEOTIDE SEQUENCE [LARGE SCALE GENOMIC DNA]</scope>
    <source>
        <strain evidence="11">CGMCC 1.6964</strain>
    </source>
</reference>
<gene>
    <name evidence="10" type="ORF">GCM10010969_39930</name>
</gene>
<accession>A0ABQ2LBJ4</accession>
<dbReference type="Proteomes" id="UP000606653">
    <property type="component" value="Unassembled WGS sequence"/>
</dbReference>
<dbReference type="SMART" id="SM01057">
    <property type="entry name" value="Carb_anhydrase"/>
    <property type="match status" value="1"/>
</dbReference>
<dbReference type="InterPro" id="IPR036398">
    <property type="entry name" value="CA_dom_sf"/>
</dbReference>
<keyword evidence="8" id="KW-0732">Signal</keyword>
<comment type="similarity">
    <text evidence="1">Belongs to the alpha-carbonic anhydrase family.</text>
</comment>
<dbReference type="PROSITE" id="PS51257">
    <property type="entry name" value="PROKAR_LIPOPROTEIN"/>
    <property type="match status" value="1"/>
</dbReference>
<dbReference type="Pfam" id="PF00194">
    <property type="entry name" value="Carb_anhydrase"/>
    <property type="match status" value="1"/>
</dbReference>
<evidence type="ECO:0000256" key="1">
    <source>
        <dbReference type="ARBA" id="ARBA00010718"/>
    </source>
</evidence>
<keyword evidence="3" id="KW-0479">Metal-binding</keyword>
<dbReference type="EC" id="4.2.1.1" evidence="2"/>
<evidence type="ECO:0000256" key="3">
    <source>
        <dbReference type="ARBA" id="ARBA00022723"/>
    </source>
</evidence>
<feature type="signal peptide" evidence="8">
    <location>
        <begin position="1"/>
        <end position="26"/>
    </location>
</feature>
<feature type="domain" description="Alpha-carbonic anhydrase" evidence="9">
    <location>
        <begin position="61"/>
        <end position="289"/>
    </location>
</feature>
<evidence type="ECO:0000256" key="6">
    <source>
        <dbReference type="ARBA" id="ARBA00048348"/>
    </source>
</evidence>
<dbReference type="InterPro" id="IPR041891">
    <property type="entry name" value="Alpha_CA_prokaryot-like"/>
</dbReference>
<dbReference type="EMBL" id="BMLN01000019">
    <property type="protein sequence ID" value="GGO09474.1"/>
    <property type="molecule type" value="Genomic_DNA"/>
</dbReference>
<dbReference type="SUPFAM" id="SSF51069">
    <property type="entry name" value="Carbonic anhydrase"/>
    <property type="match status" value="1"/>
</dbReference>
<feature type="chain" id="PRO_5045479063" description="carbonic anhydrase" evidence="8">
    <location>
        <begin position="27"/>
        <end position="289"/>
    </location>
</feature>
<comment type="caution">
    <text evidence="10">The sequence shown here is derived from an EMBL/GenBank/DDBJ whole genome shotgun (WGS) entry which is preliminary data.</text>
</comment>
<evidence type="ECO:0000259" key="9">
    <source>
        <dbReference type="PROSITE" id="PS51144"/>
    </source>
</evidence>
<dbReference type="InterPro" id="IPR023561">
    <property type="entry name" value="Carbonic_anhydrase_a-class"/>
</dbReference>
<comment type="catalytic activity">
    <reaction evidence="6">
        <text>hydrogencarbonate + H(+) = CO2 + H2O</text>
        <dbReference type="Rhea" id="RHEA:10748"/>
        <dbReference type="ChEBI" id="CHEBI:15377"/>
        <dbReference type="ChEBI" id="CHEBI:15378"/>
        <dbReference type="ChEBI" id="CHEBI:16526"/>
        <dbReference type="ChEBI" id="CHEBI:17544"/>
        <dbReference type="EC" id="4.2.1.1"/>
    </reaction>
</comment>
<dbReference type="PANTHER" id="PTHR18952">
    <property type="entry name" value="CARBONIC ANHYDRASE"/>
    <property type="match status" value="1"/>
</dbReference>
<keyword evidence="11" id="KW-1185">Reference proteome</keyword>
<evidence type="ECO:0000256" key="4">
    <source>
        <dbReference type="ARBA" id="ARBA00022833"/>
    </source>
</evidence>
<evidence type="ECO:0000313" key="11">
    <source>
        <dbReference type="Proteomes" id="UP000606653"/>
    </source>
</evidence>
<evidence type="ECO:0000256" key="2">
    <source>
        <dbReference type="ARBA" id="ARBA00012925"/>
    </source>
</evidence>
<dbReference type="CDD" id="cd03124">
    <property type="entry name" value="alpha_CA_prokaryotic_like"/>
    <property type="match status" value="1"/>
</dbReference>
<dbReference type="InterPro" id="IPR001148">
    <property type="entry name" value="CA_dom"/>
</dbReference>
<evidence type="ECO:0000256" key="7">
    <source>
        <dbReference type="SAM" id="MobiDB-lite"/>
    </source>
</evidence>
<name>A0ABQ2LBJ4_9BACL</name>
<evidence type="ECO:0000256" key="8">
    <source>
        <dbReference type="SAM" id="SignalP"/>
    </source>
</evidence>
<feature type="compositionally biased region" description="Low complexity" evidence="7">
    <location>
        <begin position="37"/>
        <end position="53"/>
    </location>
</feature>
<evidence type="ECO:0000256" key="5">
    <source>
        <dbReference type="ARBA" id="ARBA00023239"/>
    </source>
</evidence>
<sequence length="289" mass="31314">MTRKTIGFTAALAAMLVLSACGQNTAAPADVSENSADSAAAPAASGSTSSGKAEASHAAAPHWSYDEETGPDHWAELEDEFGVCATGASQSPVNIDHTQIVRSGESKPIEPHYGKLSDASVINNGHTIQVNVTGGDHYMTLDGEKYKLLQFHFHHPSEHQVDGKNAEMELHFVHENEKGEKAVVGVLINPGEENSAYKYLWSHLPEEESEEAVPLDSPIDLNALLPQDLHSVHYDGSLTTPPCTEHVNWSVLEEPIELSQAQIDLFAKLFPDNHRPIQELGDRELSGDN</sequence>
<dbReference type="Gene3D" id="3.10.200.10">
    <property type="entry name" value="Alpha carbonic anhydrase"/>
    <property type="match status" value="1"/>
</dbReference>
<dbReference type="PANTHER" id="PTHR18952:SF265">
    <property type="entry name" value="CARBONIC ANHYDRASE"/>
    <property type="match status" value="1"/>
</dbReference>
<proteinExistence type="inferred from homology"/>
<feature type="region of interest" description="Disordered" evidence="7">
    <location>
        <begin position="37"/>
        <end position="70"/>
    </location>
</feature>
<dbReference type="PROSITE" id="PS51144">
    <property type="entry name" value="ALPHA_CA_2"/>
    <property type="match status" value="1"/>
</dbReference>